<dbReference type="InterPro" id="IPR046676">
    <property type="entry name" value="DUF6546"/>
</dbReference>
<name>A0A9P9INY2_9PLEO</name>
<keyword evidence="3" id="KW-1185">Reference proteome</keyword>
<dbReference type="AlphaFoldDB" id="A0A9P9INY2"/>
<evidence type="ECO:0000259" key="1">
    <source>
        <dbReference type="Pfam" id="PF20183"/>
    </source>
</evidence>
<sequence length="461" mass="53191">MDWNSLAAELRDMILQTLIYEGNIARYASVCREWQATIEKSNFHSLKLTVRDIPVFGKLTIEHRGLVKYIWYSIELLNYDCTECDLHETESVMEVNQTTVKDGIRAMFCTLSKRPFDGDMTLDISIHSPSDSQHHFKYIEFEPANTLFSHGRPKSALHHDSGHSSSTPHPSIAAIDRIFPDIELVEGESNFWTSVPWVPCITHILLRRQTRRRWDPVNLSRITARLPNLRDMCFEPWREWGQMMQRHTDMLSAQFFTSLIPNKMKRLIIFEDLNETYISANSTGLNESLDAERIRLTSTKLTKKLAEASLDLQHFSAAFIIDARQYWEVCQPDWVWEQLLTLSLTSRDLVPQKAPKEINDLIYSAAQAIKKMTKLRTMELWNGGEGHAAMFRFKSARAGGCASIAWRGNWVLKFESRVVTAWENLLSPSQIRSHGEAILILDLENEVACPVSVQQIHREHF</sequence>
<gene>
    <name evidence="2" type="ORF">B0J11DRAFT_432859</name>
</gene>
<protein>
    <recommendedName>
        <fullName evidence="1">DUF6546 domain-containing protein</fullName>
    </recommendedName>
</protein>
<accession>A0A9P9INY2</accession>
<comment type="caution">
    <text evidence="2">The sequence shown here is derived from an EMBL/GenBank/DDBJ whole genome shotgun (WGS) entry which is preliminary data.</text>
</comment>
<dbReference type="OrthoDB" id="3728558at2759"/>
<reference evidence="2" key="1">
    <citation type="journal article" date="2021" name="Nat. Commun.">
        <title>Genetic determinants of endophytism in the Arabidopsis root mycobiome.</title>
        <authorList>
            <person name="Mesny F."/>
            <person name="Miyauchi S."/>
            <person name="Thiergart T."/>
            <person name="Pickel B."/>
            <person name="Atanasova L."/>
            <person name="Karlsson M."/>
            <person name="Huettel B."/>
            <person name="Barry K.W."/>
            <person name="Haridas S."/>
            <person name="Chen C."/>
            <person name="Bauer D."/>
            <person name="Andreopoulos W."/>
            <person name="Pangilinan J."/>
            <person name="LaButti K."/>
            <person name="Riley R."/>
            <person name="Lipzen A."/>
            <person name="Clum A."/>
            <person name="Drula E."/>
            <person name="Henrissat B."/>
            <person name="Kohler A."/>
            <person name="Grigoriev I.V."/>
            <person name="Martin F.M."/>
            <person name="Hacquard S."/>
        </authorList>
    </citation>
    <scope>NUCLEOTIDE SEQUENCE</scope>
    <source>
        <strain evidence="2">MPI-CAGE-CH-0243</strain>
    </source>
</reference>
<feature type="domain" description="DUF6546" evidence="1">
    <location>
        <begin position="260"/>
        <end position="447"/>
    </location>
</feature>
<dbReference type="EMBL" id="JAGMWT010000006">
    <property type="protein sequence ID" value="KAH7127246.1"/>
    <property type="molecule type" value="Genomic_DNA"/>
</dbReference>
<evidence type="ECO:0000313" key="3">
    <source>
        <dbReference type="Proteomes" id="UP000700596"/>
    </source>
</evidence>
<dbReference type="Pfam" id="PF20183">
    <property type="entry name" value="DUF6546"/>
    <property type="match status" value="1"/>
</dbReference>
<dbReference type="Proteomes" id="UP000700596">
    <property type="component" value="Unassembled WGS sequence"/>
</dbReference>
<proteinExistence type="predicted"/>
<evidence type="ECO:0000313" key="2">
    <source>
        <dbReference type="EMBL" id="KAH7127246.1"/>
    </source>
</evidence>
<organism evidence="2 3">
    <name type="scientific">Dendryphion nanum</name>
    <dbReference type="NCBI Taxonomy" id="256645"/>
    <lineage>
        <taxon>Eukaryota</taxon>
        <taxon>Fungi</taxon>
        <taxon>Dikarya</taxon>
        <taxon>Ascomycota</taxon>
        <taxon>Pezizomycotina</taxon>
        <taxon>Dothideomycetes</taxon>
        <taxon>Pleosporomycetidae</taxon>
        <taxon>Pleosporales</taxon>
        <taxon>Torulaceae</taxon>
        <taxon>Dendryphion</taxon>
    </lineage>
</organism>